<dbReference type="InterPro" id="IPR036188">
    <property type="entry name" value="FAD/NAD-bd_sf"/>
</dbReference>
<dbReference type="PANTHER" id="PTHR43429:SF3">
    <property type="entry name" value="NITRITE REDUCTASE [NAD(P)H]"/>
    <property type="match status" value="1"/>
</dbReference>
<dbReference type="InterPro" id="IPR050260">
    <property type="entry name" value="FAD-bd_OxRdtase"/>
</dbReference>
<dbReference type="EMBL" id="CADCTQ010000135">
    <property type="protein sequence ID" value="CAA9241460.1"/>
    <property type="molecule type" value="Genomic_DNA"/>
</dbReference>
<dbReference type="PANTHER" id="PTHR43429">
    <property type="entry name" value="PYRIDINE NUCLEOTIDE-DISULFIDE OXIDOREDUCTASE DOMAIN-CONTAINING"/>
    <property type="match status" value="1"/>
</dbReference>
<reference evidence="6" key="1">
    <citation type="submission" date="2020-02" db="EMBL/GenBank/DDBJ databases">
        <authorList>
            <person name="Meier V. D."/>
        </authorList>
    </citation>
    <scope>NUCLEOTIDE SEQUENCE</scope>
    <source>
        <strain evidence="6">AVDCRST_MAG56</strain>
    </source>
</reference>
<dbReference type="Pfam" id="PF07992">
    <property type="entry name" value="Pyr_redox_2"/>
    <property type="match status" value="1"/>
</dbReference>
<dbReference type="AlphaFoldDB" id="A0A6J4I4A8"/>
<dbReference type="InterPro" id="IPR023753">
    <property type="entry name" value="FAD/NAD-binding_dom"/>
</dbReference>
<evidence type="ECO:0000256" key="2">
    <source>
        <dbReference type="ARBA" id="ARBA00006442"/>
    </source>
</evidence>
<evidence type="ECO:0000256" key="4">
    <source>
        <dbReference type="ARBA" id="ARBA00022827"/>
    </source>
</evidence>
<organism evidence="6">
    <name type="scientific">uncultured Cytophagales bacterium</name>
    <dbReference type="NCBI Taxonomy" id="158755"/>
    <lineage>
        <taxon>Bacteria</taxon>
        <taxon>Pseudomonadati</taxon>
        <taxon>Bacteroidota</taxon>
        <taxon>Sphingobacteriia</taxon>
        <taxon>Sphingobacteriales</taxon>
        <taxon>environmental samples</taxon>
    </lineage>
</organism>
<comment type="similarity">
    <text evidence="2">Belongs to the FAD-dependent oxidoreductase family.</text>
</comment>
<dbReference type="PRINTS" id="PR00368">
    <property type="entry name" value="FADPNR"/>
</dbReference>
<dbReference type="Gene3D" id="3.50.50.60">
    <property type="entry name" value="FAD/NAD(P)-binding domain"/>
    <property type="match status" value="2"/>
</dbReference>
<evidence type="ECO:0000256" key="1">
    <source>
        <dbReference type="ARBA" id="ARBA00001974"/>
    </source>
</evidence>
<evidence type="ECO:0000256" key="3">
    <source>
        <dbReference type="ARBA" id="ARBA00022630"/>
    </source>
</evidence>
<feature type="domain" description="FAD/NAD(P)-binding" evidence="5">
    <location>
        <begin position="3"/>
        <end position="288"/>
    </location>
</feature>
<keyword evidence="4" id="KW-0274">FAD</keyword>
<sequence>MHHLVIIGNGIAGVTCARHVRKRSHCRITLISSESRHFFSRTALMYVYMGHLKYEHTKPYEDGFWAKNRLELVQKHVAQVVTGRKELLFDDGSTLAYDQLVIASGSRPNTFGWPGHDLPGVQGLYSLQDLERLEARTPHIRRAVVVGGGLIGIELAEMLHSRRIPVTFLVRERHFWGSVLPAEEAQMIGRHVREHHIDLRLQTELAEIKGDAASGVQAVVTKDGEEIPCQFVGVTAGVTPAVDWLAGSGIETGRGVLVNECFQTNVPDVYAIGDCAQYRTPPPGRKAVEQVWYTGRMHGETLALTLTGKRTPYAPGHWFNSAKFLDIEYQTYGQVGSALGANEATFYWEHPGGKKSLRVNYHPHSRQTLGFNAFGIRLRHEVCDRWLTEKRPVEYVVSRLREANFDPEFYRRHDREIVDAFLRHREREQPSNVFSTSTAD</sequence>
<dbReference type="EC" id="1.7.1.4" evidence="6"/>
<evidence type="ECO:0000313" key="6">
    <source>
        <dbReference type="EMBL" id="CAA9241460.1"/>
    </source>
</evidence>
<accession>A0A6J4I4A8</accession>
<dbReference type="GO" id="GO:0008942">
    <property type="term" value="F:nitrite reductase [NAD(P)H] activity"/>
    <property type="evidence" value="ECO:0007669"/>
    <property type="project" value="UniProtKB-EC"/>
</dbReference>
<protein>
    <submittedName>
        <fullName evidence="6">Nitrite reductase probable [NAD(P)H] subunit</fullName>
        <ecNumber evidence="6">1.7.1.4</ecNumber>
    </submittedName>
</protein>
<name>A0A6J4I4A8_9SPHI</name>
<gene>
    <name evidence="6" type="ORF">AVDCRST_MAG56-1423</name>
</gene>
<dbReference type="SUPFAM" id="SSF51905">
    <property type="entry name" value="FAD/NAD(P)-binding domain"/>
    <property type="match status" value="1"/>
</dbReference>
<keyword evidence="3" id="KW-0285">Flavoprotein</keyword>
<comment type="cofactor">
    <cofactor evidence="1">
        <name>FAD</name>
        <dbReference type="ChEBI" id="CHEBI:57692"/>
    </cofactor>
</comment>
<evidence type="ECO:0000259" key="5">
    <source>
        <dbReference type="Pfam" id="PF07992"/>
    </source>
</evidence>
<keyword evidence="6" id="KW-0560">Oxidoreductase</keyword>
<proteinExistence type="inferred from homology"/>
<dbReference type="PRINTS" id="PR00411">
    <property type="entry name" value="PNDRDTASEI"/>
</dbReference>